<organism evidence="1 2">
    <name type="scientific">Vreelandella olivaria</name>
    <dbReference type="NCBI Taxonomy" id="390919"/>
    <lineage>
        <taxon>Bacteria</taxon>
        <taxon>Pseudomonadati</taxon>
        <taxon>Pseudomonadota</taxon>
        <taxon>Gammaproteobacteria</taxon>
        <taxon>Oceanospirillales</taxon>
        <taxon>Halomonadaceae</taxon>
        <taxon>Vreelandella</taxon>
    </lineage>
</organism>
<name>A0ABM7GSI1_9GAMM</name>
<accession>A0ABM7GSI1</accession>
<dbReference type="Proteomes" id="UP000289555">
    <property type="component" value="Chromosome"/>
</dbReference>
<proteinExistence type="predicted"/>
<reference evidence="2" key="1">
    <citation type="journal article" date="2019" name="Microbiol. Resour. Announc.">
        <title>Complete Genome Sequence of Halomonas olivaria, a Moderately Halophilic Bacterium Isolated from Olive Processing Effluents, Obtained by Nanopore Sequencing.</title>
        <authorList>
            <person name="Nagata S."/>
            <person name="Ii K.M."/>
            <person name="Tsukimi T."/>
            <person name="Miura M.C."/>
            <person name="Galipon J."/>
            <person name="Arakawa K."/>
        </authorList>
    </citation>
    <scope>NUCLEOTIDE SEQUENCE [LARGE SCALE GENOMIC DNA]</scope>
    <source>
        <strain evidence="2">TYRC17</strain>
    </source>
</reference>
<dbReference type="EMBL" id="AP019416">
    <property type="protein sequence ID" value="BBI53786.1"/>
    <property type="molecule type" value="Genomic_DNA"/>
</dbReference>
<gene>
    <name evidence="1" type="ORF">HORIV_62070</name>
</gene>
<sequence length="83" mass="8475">MAQIEAQRIGMLENGKVMAAAMHNAKFELIGGDSDVFEKLTAGLGYGKAVQGVLDKSPALQATLAGLANRALNADAGKASESA</sequence>
<protein>
    <submittedName>
        <fullName evidence="1">Uncharacterized protein</fullName>
    </submittedName>
</protein>
<evidence type="ECO:0000313" key="2">
    <source>
        <dbReference type="Proteomes" id="UP000289555"/>
    </source>
</evidence>
<keyword evidence="2" id="KW-1185">Reference proteome</keyword>
<evidence type="ECO:0000313" key="1">
    <source>
        <dbReference type="EMBL" id="BBI53786.1"/>
    </source>
</evidence>